<dbReference type="InterPro" id="IPR029787">
    <property type="entry name" value="Nucleotide_cyclase"/>
</dbReference>
<evidence type="ECO:0000256" key="1">
    <source>
        <dbReference type="SAM" id="Phobius"/>
    </source>
</evidence>
<evidence type="ECO:0000313" key="4">
    <source>
        <dbReference type="Proteomes" id="UP000596929"/>
    </source>
</evidence>
<reference evidence="3 4" key="1">
    <citation type="submission" date="2020-08" db="EMBL/GenBank/DDBJ databases">
        <title>Genome public.</title>
        <authorList>
            <person name="Liu C."/>
            <person name="Sun Q."/>
        </authorList>
    </citation>
    <scope>NUCLEOTIDE SEQUENCE [LARGE SCALE GENOMIC DNA]</scope>
    <source>
        <strain evidence="3 4">NSJ-6</strain>
    </source>
</reference>
<dbReference type="InterPro" id="IPR043128">
    <property type="entry name" value="Rev_trsase/Diguanyl_cyclase"/>
</dbReference>
<dbReference type="EMBL" id="JACOOO010000004">
    <property type="protein sequence ID" value="MBC5628114.1"/>
    <property type="molecule type" value="Genomic_DNA"/>
</dbReference>
<dbReference type="NCBIfam" id="TIGR00254">
    <property type="entry name" value="GGDEF"/>
    <property type="match status" value="1"/>
</dbReference>
<feature type="transmembrane region" description="Helical" evidence="1">
    <location>
        <begin position="58"/>
        <end position="76"/>
    </location>
</feature>
<feature type="domain" description="GGDEF" evidence="2">
    <location>
        <begin position="159"/>
        <end position="282"/>
    </location>
</feature>
<keyword evidence="4" id="KW-1185">Reference proteome</keyword>
<gene>
    <name evidence="3" type="ORF">H8S20_04315</name>
</gene>
<dbReference type="InterPro" id="IPR000160">
    <property type="entry name" value="GGDEF_dom"/>
</dbReference>
<proteinExistence type="predicted"/>
<feature type="transmembrane region" description="Helical" evidence="1">
    <location>
        <begin position="12"/>
        <end position="29"/>
    </location>
</feature>
<dbReference type="PANTHER" id="PTHR45138:SF6">
    <property type="entry name" value="DIGUANYLATE CYCLASE DGCN"/>
    <property type="match status" value="1"/>
</dbReference>
<dbReference type="Proteomes" id="UP000596929">
    <property type="component" value="Unassembled WGS sequence"/>
</dbReference>
<feature type="transmembrane region" description="Helical" evidence="1">
    <location>
        <begin position="88"/>
        <end position="107"/>
    </location>
</feature>
<dbReference type="SMART" id="SM00267">
    <property type="entry name" value="GGDEF"/>
    <property type="match status" value="1"/>
</dbReference>
<keyword evidence="1" id="KW-1133">Transmembrane helix</keyword>
<evidence type="ECO:0000313" key="3">
    <source>
        <dbReference type="EMBL" id="MBC5628114.1"/>
    </source>
</evidence>
<organism evidence="3 4">
    <name type="scientific">Clostridium hominis</name>
    <dbReference type="NCBI Taxonomy" id="2763036"/>
    <lineage>
        <taxon>Bacteria</taxon>
        <taxon>Bacillati</taxon>
        <taxon>Bacillota</taxon>
        <taxon>Clostridia</taxon>
        <taxon>Eubacteriales</taxon>
        <taxon>Clostridiaceae</taxon>
        <taxon>Clostridium</taxon>
    </lineage>
</organism>
<dbReference type="RefSeq" id="WP_186859364.1">
    <property type="nucleotide sequence ID" value="NZ_JACOOO010000004.1"/>
</dbReference>
<dbReference type="SUPFAM" id="SSF55073">
    <property type="entry name" value="Nucleotide cyclase"/>
    <property type="match status" value="1"/>
</dbReference>
<keyword evidence="1" id="KW-0812">Transmembrane</keyword>
<dbReference type="Pfam" id="PF00990">
    <property type="entry name" value="GGDEF"/>
    <property type="match status" value="1"/>
</dbReference>
<name>A0ABR7D9P8_9CLOT</name>
<evidence type="ECO:0000259" key="2">
    <source>
        <dbReference type="PROSITE" id="PS50887"/>
    </source>
</evidence>
<dbReference type="InterPro" id="IPR050469">
    <property type="entry name" value="Diguanylate_Cyclase"/>
</dbReference>
<dbReference type="PANTHER" id="PTHR45138">
    <property type="entry name" value="REGULATORY COMPONENTS OF SENSORY TRANSDUCTION SYSTEM"/>
    <property type="match status" value="1"/>
</dbReference>
<comment type="caution">
    <text evidence="3">The sequence shown here is derived from an EMBL/GenBank/DDBJ whole genome shotgun (WGS) entry which is preliminary data.</text>
</comment>
<protein>
    <submittedName>
        <fullName evidence="3">GGDEF domain-containing protein</fullName>
    </submittedName>
</protein>
<dbReference type="Gene3D" id="3.30.70.270">
    <property type="match status" value="1"/>
</dbReference>
<keyword evidence="1" id="KW-0472">Membrane</keyword>
<sequence length="282" mass="32151">MNKLSIRIDSYFLSLILELFIIFSFFIPYRNENNGILDFVMLCITFFSVMITYAGGIVIGLISASMTIFIYASYIFYMNLVKGVSIDIISYLWMISIPIVTLTTGKLQSSINIIQEKNRKLKDDYENLVTIDEATGLGNVKLFYKALEKEISKSLRHKSKCTLMLIKLPYYKEIKDIIGVEGTNVLKRSVRDVIISSVRNEDEIYTIGHDTLAIIMPSTEVEGAKVVKNRIKDKIADLNLKIKEKKDGVSVDTKIAILEHDDSIKDAVDFKIRAEEELQYDV</sequence>
<accession>A0ABR7D9P8</accession>
<dbReference type="PROSITE" id="PS50887">
    <property type="entry name" value="GGDEF"/>
    <property type="match status" value="1"/>
</dbReference>